<dbReference type="Proteomes" id="UP000231092">
    <property type="component" value="Unassembled WGS sequence"/>
</dbReference>
<feature type="transmembrane region" description="Helical" evidence="5">
    <location>
        <begin position="353"/>
        <end position="381"/>
    </location>
</feature>
<evidence type="ECO:0000313" key="7">
    <source>
        <dbReference type="EMBL" id="PJJ29885.1"/>
    </source>
</evidence>
<dbReference type="PANTHER" id="PTHR37422:SF17">
    <property type="entry name" value="O-ANTIGEN LIGASE"/>
    <property type="match status" value="1"/>
</dbReference>
<dbReference type="InterPro" id="IPR051533">
    <property type="entry name" value="WaaL-like"/>
</dbReference>
<name>A0A2M8Z8V9_9FIRM</name>
<feature type="domain" description="O-antigen ligase-related" evidence="6">
    <location>
        <begin position="202"/>
        <end position="334"/>
    </location>
</feature>
<evidence type="ECO:0000259" key="6">
    <source>
        <dbReference type="Pfam" id="PF04932"/>
    </source>
</evidence>
<evidence type="ECO:0000313" key="8">
    <source>
        <dbReference type="Proteomes" id="UP000231092"/>
    </source>
</evidence>
<comment type="subcellular location">
    <subcellularLocation>
        <location evidence="1">Membrane</location>
        <topology evidence="1">Multi-pass membrane protein</topology>
    </subcellularLocation>
</comment>
<gene>
    <name evidence="7" type="ORF">H171_3448</name>
</gene>
<organism evidence="7 8">
    <name type="scientific">[Clostridium] celerecrescens 18A</name>
    <dbReference type="NCBI Taxonomy" id="1286362"/>
    <lineage>
        <taxon>Bacteria</taxon>
        <taxon>Bacillati</taxon>
        <taxon>Bacillota</taxon>
        <taxon>Clostridia</taxon>
        <taxon>Lachnospirales</taxon>
        <taxon>Lachnospiraceae</taxon>
        <taxon>Lacrimispora</taxon>
    </lineage>
</organism>
<keyword evidence="4 5" id="KW-0472">Membrane</keyword>
<feature type="transmembrane region" description="Helical" evidence="5">
    <location>
        <begin position="117"/>
        <end position="137"/>
    </location>
</feature>
<dbReference type="InterPro" id="IPR007016">
    <property type="entry name" value="O-antigen_ligase-rel_domated"/>
</dbReference>
<evidence type="ECO:0000256" key="2">
    <source>
        <dbReference type="ARBA" id="ARBA00022692"/>
    </source>
</evidence>
<dbReference type="RefSeq" id="WP_100306206.1">
    <property type="nucleotide sequence ID" value="NZ_PGET01000001.1"/>
</dbReference>
<dbReference type="Pfam" id="PF04932">
    <property type="entry name" value="Wzy_C"/>
    <property type="match status" value="1"/>
</dbReference>
<sequence length="395" mass="45107">MGSKTINKMDMAIYCLYIALFKPYFLPETIRTLLKIVLVSIVMIYLFNHMKVKELKNESVVFCAYVSILGVILYVLQMANIKAALDGILYGICFFEVFALIKYCCNRGKSSRLLKCLLNITFVYCLLSIVSVAIYGIENNSNDALYFFGSKFSSSYFFIFYLALFYSLYYEKIKKNLLWKAVFVSLILISVIFSAYVICATALVSTFVFVVFLFLPEKLKRFLTSPRIATVFLLLSAIIVPFLGVLLNLPFVENFVVNVLHKTSNLTNRLNLYNIYLFPVIKEKLWFGHGYSNDALELASGVMWNSKLTYYANAQNGLLDFVVKFGVVGVTIFLILFYKCFQKTKKTRKVVGIQTLIYALTLASIVEVTINWIFIIGIALVCWLENDNLVTPKNV</sequence>
<dbReference type="AlphaFoldDB" id="A0A2M8Z8V9"/>
<feature type="transmembrane region" description="Helical" evidence="5">
    <location>
        <begin position="152"/>
        <end position="170"/>
    </location>
</feature>
<keyword evidence="2 5" id="KW-0812">Transmembrane</keyword>
<protein>
    <submittedName>
        <fullName evidence="7">O-antigen ligase</fullName>
    </submittedName>
</protein>
<dbReference type="PANTHER" id="PTHR37422">
    <property type="entry name" value="TEICHURONIC ACID BIOSYNTHESIS PROTEIN TUAE"/>
    <property type="match status" value="1"/>
</dbReference>
<feature type="transmembrane region" description="Helical" evidence="5">
    <location>
        <begin position="32"/>
        <end position="48"/>
    </location>
</feature>
<feature type="transmembrane region" description="Helical" evidence="5">
    <location>
        <begin position="60"/>
        <end position="81"/>
    </location>
</feature>
<keyword evidence="3 5" id="KW-1133">Transmembrane helix</keyword>
<dbReference type="GO" id="GO:0016874">
    <property type="term" value="F:ligase activity"/>
    <property type="evidence" value="ECO:0007669"/>
    <property type="project" value="UniProtKB-KW"/>
</dbReference>
<dbReference type="EMBL" id="PGET01000001">
    <property type="protein sequence ID" value="PJJ29885.1"/>
    <property type="molecule type" value="Genomic_DNA"/>
</dbReference>
<keyword evidence="7" id="KW-0436">Ligase</keyword>
<feature type="transmembrane region" description="Helical" evidence="5">
    <location>
        <begin position="321"/>
        <end position="341"/>
    </location>
</feature>
<feature type="transmembrane region" description="Helical" evidence="5">
    <location>
        <begin position="231"/>
        <end position="252"/>
    </location>
</feature>
<feature type="transmembrane region" description="Helical" evidence="5">
    <location>
        <begin position="177"/>
        <end position="196"/>
    </location>
</feature>
<evidence type="ECO:0000256" key="3">
    <source>
        <dbReference type="ARBA" id="ARBA00022989"/>
    </source>
</evidence>
<dbReference type="OrthoDB" id="2086079at2"/>
<feature type="transmembrane region" description="Helical" evidence="5">
    <location>
        <begin position="87"/>
        <end position="105"/>
    </location>
</feature>
<evidence type="ECO:0000256" key="5">
    <source>
        <dbReference type="SAM" id="Phobius"/>
    </source>
</evidence>
<evidence type="ECO:0000256" key="4">
    <source>
        <dbReference type="ARBA" id="ARBA00023136"/>
    </source>
</evidence>
<comment type="caution">
    <text evidence="7">The sequence shown here is derived from an EMBL/GenBank/DDBJ whole genome shotgun (WGS) entry which is preliminary data.</text>
</comment>
<evidence type="ECO:0000256" key="1">
    <source>
        <dbReference type="ARBA" id="ARBA00004141"/>
    </source>
</evidence>
<reference evidence="7 8" key="1">
    <citation type="submission" date="2017-11" db="EMBL/GenBank/DDBJ databases">
        <title>Understudied soil microbes with underappreciated capabilities: Untangling the Clostridium saccharolyticum group.</title>
        <authorList>
            <person name="Leschine S."/>
        </authorList>
    </citation>
    <scope>NUCLEOTIDE SEQUENCE [LARGE SCALE GENOMIC DNA]</scope>
    <source>
        <strain evidence="7 8">18A</strain>
    </source>
</reference>
<proteinExistence type="predicted"/>
<accession>A0A2M8Z8V9</accession>